<dbReference type="EMBL" id="SLWB01000001">
    <property type="protein sequence ID" value="TCN73327.1"/>
    <property type="molecule type" value="Genomic_DNA"/>
</dbReference>
<gene>
    <name evidence="3" type="ORF">CLV25_101552</name>
</gene>
<reference evidence="3 4" key="1">
    <citation type="submission" date="2019-03" db="EMBL/GenBank/DDBJ databases">
        <title>Genomic Encyclopedia of Archaeal and Bacterial Type Strains, Phase II (KMG-II): from individual species to whole genera.</title>
        <authorList>
            <person name="Goeker M."/>
        </authorList>
    </citation>
    <scope>NUCLEOTIDE SEQUENCE [LARGE SCALE GENOMIC DNA]</scope>
    <source>
        <strain evidence="3 4">RL-C</strain>
    </source>
</reference>
<evidence type="ECO:0000259" key="2">
    <source>
        <dbReference type="Pfam" id="PF14848"/>
    </source>
</evidence>
<organism evidence="3 4">
    <name type="scientific">Acetobacteroides hydrogenigenes</name>
    <dbReference type="NCBI Taxonomy" id="979970"/>
    <lineage>
        <taxon>Bacteria</taxon>
        <taxon>Pseudomonadati</taxon>
        <taxon>Bacteroidota</taxon>
        <taxon>Bacteroidia</taxon>
        <taxon>Bacteroidales</taxon>
        <taxon>Rikenellaceae</taxon>
        <taxon>Acetobacteroides</taxon>
    </lineage>
</organism>
<dbReference type="Pfam" id="PF14848">
    <property type="entry name" value="HU-DNA_bdg"/>
    <property type="match status" value="1"/>
</dbReference>
<protein>
    <submittedName>
        <fullName evidence="3">Uncharacterized protein with Ig-like fold DUF4469</fullName>
    </submittedName>
</protein>
<evidence type="ECO:0000259" key="1">
    <source>
        <dbReference type="Pfam" id="PF14734"/>
    </source>
</evidence>
<dbReference type="InterPro" id="IPR027824">
    <property type="entry name" value="DUF4469"/>
</dbReference>
<feature type="domain" description="Bvu-2165-like IHF-HU-like DNA-binding" evidence="2">
    <location>
        <begin position="11"/>
        <end position="131"/>
    </location>
</feature>
<sequence>MAELNENRGSLNYYLVQNPLIKDKDAYMARVKSNGVYDLNKIVRLMQKYNSTATFADIKAVMEIFFSVVGDVVADGGSIRLPIVNIRPAISGSFATPIEPFDSSRHTVLPRVTPGEFVLRSLSNIQVSRQEAIERGPRVMLYTDCKTSTSSTYSSGFIGKLAGKDLNFDETNPSEGLFIINEENDAEVKVEHFGKITSSELMFTQPTLAKGAYYMEVRKAYGTSKELRSGTLKKSVVVE</sequence>
<dbReference type="Gene3D" id="2.70.50.70">
    <property type="match status" value="1"/>
</dbReference>
<dbReference type="Pfam" id="PF14734">
    <property type="entry name" value="DUF4469"/>
    <property type="match status" value="1"/>
</dbReference>
<name>A0A4R2EZD6_9BACT</name>
<proteinExistence type="predicted"/>
<dbReference type="RefSeq" id="WP_131838096.1">
    <property type="nucleotide sequence ID" value="NZ_SLWB01000001.1"/>
</dbReference>
<evidence type="ECO:0000313" key="4">
    <source>
        <dbReference type="Proteomes" id="UP000294830"/>
    </source>
</evidence>
<comment type="caution">
    <text evidence="3">The sequence shown here is derived from an EMBL/GenBank/DDBJ whole genome shotgun (WGS) entry which is preliminary data.</text>
</comment>
<dbReference type="AlphaFoldDB" id="A0A4R2EZD6"/>
<dbReference type="Proteomes" id="UP000294830">
    <property type="component" value="Unassembled WGS sequence"/>
</dbReference>
<accession>A0A4R2EZD6</accession>
<feature type="domain" description="DUF4469" evidence="1">
    <location>
        <begin position="143"/>
        <end position="227"/>
    </location>
</feature>
<dbReference type="OrthoDB" id="1100222at2"/>
<keyword evidence="4" id="KW-1185">Reference proteome</keyword>
<dbReference type="InterPro" id="IPR049893">
    <property type="entry name" value="Bvu_2165-like_IHF-HU-DNA_bdg"/>
</dbReference>
<evidence type="ECO:0000313" key="3">
    <source>
        <dbReference type="EMBL" id="TCN73327.1"/>
    </source>
</evidence>